<dbReference type="PANTHER" id="PTHR42865:SF1">
    <property type="entry name" value="AEROBIC C4-DICARBOXYLATE TRANSPORT PROTEIN"/>
    <property type="match status" value="1"/>
</dbReference>
<feature type="transmembrane region" description="Helical" evidence="9">
    <location>
        <begin position="12"/>
        <end position="30"/>
    </location>
</feature>
<feature type="transmembrane region" description="Helical" evidence="9">
    <location>
        <begin position="363"/>
        <end position="386"/>
    </location>
</feature>
<evidence type="ECO:0000256" key="6">
    <source>
        <dbReference type="ARBA" id="ARBA00022989"/>
    </source>
</evidence>
<dbReference type="Pfam" id="PF00375">
    <property type="entry name" value="SDF"/>
    <property type="match status" value="1"/>
</dbReference>
<keyword evidence="4 9" id="KW-0812">Transmembrane</keyword>
<keyword evidence="2" id="KW-0813">Transport</keyword>
<dbReference type="InterPro" id="IPR036458">
    <property type="entry name" value="Na:dicarbo_symporter_sf"/>
</dbReference>
<evidence type="ECO:0000256" key="3">
    <source>
        <dbReference type="ARBA" id="ARBA00022475"/>
    </source>
</evidence>
<dbReference type="PRINTS" id="PR00173">
    <property type="entry name" value="EDTRNSPORT"/>
</dbReference>
<evidence type="ECO:0000256" key="5">
    <source>
        <dbReference type="ARBA" id="ARBA00022847"/>
    </source>
</evidence>
<feature type="transmembrane region" description="Helical" evidence="9">
    <location>
        <begin position="303"/>
        <end position="323"/>
    </location>
</feature>
<feature type="transmembrane region" description="Helical" evidence="9">
    <location>
        <begin position="224"/>
        <end position="245"/>
    </location>
</feature>
<dbReference type="FunFam" id="1.10.3860.10:FF:000001">
    <property type="entry name" value="C4-dicarboxylate transport protein"/>
    <property type="match status" value="1"/>
</dbReference>
<sequence>MRERKLFKQLWFWVIVAIGLGIVFGLVAPGPAESSKWLADAFIQLIKTVTGPVIFLTVVIGIASLGNLARAGGLALRALAYFFSMTIVALTLGLLAANIFAPGSGFDGQPSEAARASAQESIKEAGATDTGLTHFLTDDLLPTSFVQPFVENEILRILVLAILVAAAISMLAEKQRKQIVGVFEVASKVVFGVIRLIMWVAPLGAFGGMAYTVSVFGAESLTNLGMLMVVFWGTCAVFVFGVLGLVARFAGFSIFRMVRLIRDELLIIVGTSSSETVLPRLLAKLTAAGASRQVSGMVLPTGYSFNLDGTCIYLTLGALFIVQATGQDMAIGEQIALAGLMILTSKGAAGITGAGLVTLTASLTAFGGTFFSAEAIAVGIALVVGIDRIMSEGRALTNAIGNSVAVMVIAKWQGELDEEHFQKVLRDPELVDREVEAAMRGEDLEEATGRFDRDRERGRTPEILTP</sequence>
<dbReference type="PANTHER" id="PTHR42865">
    <property type="entry name" value="PROTON/GLUTAMATE-ASPARTATE SYMPORTER"/>
    <property type="match status" value="1"/>
</dbReference>
<feature type="compositionally biased region" description="Basic and acidic residues" evidence="8">
    <location>
        <begin position="441"/>
        <end position="460"/>
    </location>
</feature>
<dbReference type="GO" id="GO:0070778">
    <property type="term" value="P:L-aspartate transmembrane transport"/>
    <property type="evidence" value="ECO:0007669"/>
    <property type="project" value="TreeGrafter"/>
</dbReference>
<keyword evidence="7 9" id="KW-0472">Membrane</keyword>
<proteinExistence type="predicted"/>
<dbReference type="AlphaFoldDB" id="A0A660LEW6"/>
<evidence type="ECO:0000256" key="7">
    <source>
        <dbReference type="ARBA" id="ARBA00023136"/>
    </source>
</evidence>
<dbReference type="SUPFAM" id="SSF118215">
    <property type="entry name" value="Proton glutamate symport protein"/>
    <property type="match status" value="1"/>
</dbReference>
<evidence type="ECO:0000256" key="9">
    <source>
        <dbReference type="SAM" id="Phobius"/>
    </source>
</evidence>
<feature type="transmembrane region" description="Helical" evidence="9">
    <location>
        <begin position="335"/>
        <end position="357"/>
    </location>
</feature>
<dbReference type="GO" id="GO:0015366">
    <property type="term" value="F:malate:proton symporter activity"/>
    <property type="evidence" value="ECO:0007669"/>
    <property type="project" value="TreeGrafter"/>
</dbReference>
<feature type="transmembrane region" description="Helical" evidence="9">
    <location>
        <begin position="42"/>
        <end position="66"/>
    </location>
</feature>
<dbReference type="InterPro" id="IPR001991">
    <property type="entry name" value="Na-dicarboxylate_symporter"/>
</dbReference>
<evidence type="ECO:0000256" key="4">
    <source>
        <dbReference type="ARBA" id="ARBA00022692"/>
    </source>
</evidence>
<dbReference type="GO" id="GO:0015138">
    <property type="term" value="F:fumarate transmembrane transporter activity"/>
    <property type="evidence" value="ECO:0007669"/>
    <property type="project" value="TreeGrafter"/>
</dbReference>
<evidence type="ECO:0000256" key="8">
    <source>
        <dbReference type="SAM" id="MobiDB-lite"/>
    </source>
</evidence>
<keyword evidence="6 9" id="KW-1133">Transmembrane helix</keyword>
<dbReference type="Gene3D" id="1.10.3860.10">
    <property type="entry name" value="Sodium:dicarboxylate symporter"/>
    <property type="match status" value="1"/>
</dbReference>
<dbReference type="Proteomes" id="UP000278962">
    <property type="component" value="Unassembled WGS sequence"/>
</dbReference>
<dbReference type="OrthoDB" id="9766690at2"/>
<name>A0A660LEW6_9ACTN</name>
<keyword evidence="11" id="KW-1185">Reference proteome</keyword>
<dbReference type="RefSeq" id="WP_121251987.1">
    <property type="nucleotide sequence ID" value="NZ_RBIL01000001.1"/>
</dbReference>
<feature type="region of interest" description="Disordered" evidence="8">
    <location>
        <begin position="441"/>
        <end position="466"/>
    </location>
</feature>
<gene>
    <name evidence="10" type="ORF">C8N24_3529</name>
</gene>
<comment type="subcellular location">
    <subcellularLocation>
        <location evidence="1">Cell membrane</location>
        <topology evidence="1">Multi-pass membrane protein</topology>
    </subcellularLocation>
</comment>
<dbReference type="GO" id="GO:0015141">
    <property type="term" value="F:succinate transmembrane transporter activity"/>
    <property type="evidence" value="ECO:0007669"/>
    <property type="project" value="TreeGrafter"/>
</dbReference>
<keyword evidence="5" id="KW-0769">Symport</keyword>
<evidence type="ECO:0000313" key="11">
    <source>
        <dbReference type="Proteomes" id="UP000278962"/>
    </source>
</evidence>
<keyword evidence="3" id="KW-1003">Cell membrane</keyword>
<evidence type="ECO:0000256" key="2">
    <source>
        <dbReference type="ARBA" id="ARBA00022448"/>
    </source>
</evidence>
<reference evidence="10 11" key="1">
    <citation type="submission" date="2018-10" db="EMBL/GenBank/DDBJ databases">
        <title>Genomic Encyclopedia of Archaeal and Bacterial Type Strains, Phase II (KMG-II): from individual species to whole genera.</title>
        <authorList>
            <person name="Goeker M."/>
        </authorList>
    </citation>
    <scope>NUCLEOTIDE SEQUENCE [LARGE SCALE GENOMIC DNA]</scope>
    <source>
        <strain evidence="10 11">DSM 14954</strain>
    </source>
</reference>
<dbReference type="GO" id="GO:0005886">
    <property type="term" value="C:plasma membrane"/>
    <property type="evidence" value="ECO:0007669"/>
    <property type="project" value="UniProtKB-SubCell"/>
</dbReference>
<accession>A0A660LEW6</accession>
<feature type="transmembrane region" description="Helical" evidence="9">
    <location>
        <begin position="78"/>
        <end position="101"/>
    </location>
</feature>
<comment type="caution">
    <text evidence="10">The sequence shown here is derived from an EMBL/GenBank/DDBJ whole genome shotgun (WGS) entry which is preliminary data.</text>
</comment>
<evidence type="ECO:0000256" key="1">
    <source>
        <dbReference type="ARBA" id="ARBA00004651"/>
    </source>
</evidence>
<feature type="transmembrane region" description="Helical" evidence="9">
    <location>
        <begin position="193"/>
        <end position="218"/>
    </location>
</feature>
<evidence type="ECO:0000313" key="10">
    <source>
        <dbReference type="EMBL" id="RKQ93658.1"/>
    </source>
</evidence>
<protein>
    <submittedName>
        <fullName evidence="10">Aerobic C4-dicarboxylate transport protein</fullName>
    </submittedName>
</protein>
<organism evidence="10 11">
    <name type="scientific">Solirubrobacter pauli</name>
    <dbReference type="NCBI Taxonomy" id="166793"/>
    <lineage>
        <taxon>Bacteria</taxon>
        <taxon>Bacillati</taxon>
        <taxon>Actinomycetota</taxon>
        <taxon>Thermoleophilia</taxon>
        <taxon>Solirubrobacterales</taxon>
        <taxon>Solirubrobacteraceae</taxon>
        <taxon>Solirubrobacter</taxon>
    </lineage>
</organism>
<dbReference type="EMBL" id="RBIL01000001">
    <property type="protein sequence ID" value="RKQ93658.1"/>
    <property type="molecule type" value="Genomic_DNA"/>
</dbReference>
<feature type="transmembrane region" description="Helical" evidence="9">
    <location>
        <begin position="154"/>
        <end position="172"/>
    </location>
</feature>